<dbReference type="Proteomes" id="UP000789702">
    <property type="component" value="Unassembled WGS sequence"/>
</dbReference>
<protein>
    <submittedName>
        <fullName evidence="1">7716_t:CDS:1</fullName>
    </submittedName>
</protein>
<reference evidence="1" key="1">
    <citation type="submission" date="2021-06" db="EMBL/GenBank/DDBJ databases">
        <authorList>
            <person name="Kallberg Y."/>
            <person name="Tangrot J."/>
            <person name="Rosling A."/>
        </authorList>
    </citation>
    <scope>NUCLEOTIDE SEQUENCE</scope>
    <source>
        <strain evidence="1">IL203A</strain>
    </source>
</reference>
<comment type="caution">
    <text evidence="1">The sequence shown here is derived from an EMBL/GenBank/DDBJ whole genome shotgun (WGS) entry which is preliminary data.</text>
</comment>
<name>A0ACA9LD93_9GLOM</name>
<evidence type="ECO:0000313" key="1">
    <source>
        <dbReference type="EMBL" id="CAG8518443.1"/>
    </source>
</evidence>
<dbReference type="EMBL" id="CAJVPU010003467">
    <property type="protein sequence ID" value="CAG8518443.1"/>
    <property type="molecule type" value="Genomic_DNA"/>
</dbReference>
<accession>A0ACA9LD93</accession>
<organism evidence="1 2">
    <name type="scientific">Dentiscutata heterogama</name>
    <dbReference type="NCBI Taxonomy" id="1316150"/>
    <lineage>
        <taxon>Eukaryota</taxon>
        <taxon>Fungi</taxon>
        <taxon>Fungi incertae sedis</taxon>
        <taxon>Mucoromycota</taxon>
        <taxon>Glomeromycotina</taxon>
        <taxon>Glomeromycetes</taxon>
        <taxon>Diversisporales</taxon>
        <taxon>Gigasporaceae</taxon>
        <taxon>Dentiscutata</taxon>
    </lineage>
</organism>
<proteinExistence type="predicted"/>
<keyword evidence="2" id="KW-1185">Reference proteome</keyword>
<sequence length="95" mass="10888">MHLLVLQSLIDFANANEIDLNSPRIITDFEIAAINTTQYVFSEVINKACFFYLGQNRWKKIQKCELATFLPPGEISNAFNILKLQILEEAKELVL</sequence>
<evidence type="ECO:0000313" key="2">
    <source>
        <dbReference type="Proteomes" id="UP000789702"/>
    </source>
</evidence>
<gene>
    <name evidence="1" type="ORF">DHETER_LOCUS3796</name>
</gene>